<gene>
    <name evidence="1" type="ORF">SISSUDRAFT_1038533</name>
</gene>
<accession>A0A165WLQ5</accession>
<evidence type="ECO:0000313" key="1">
    <source>
        <dbReference type="EMBL" id="KZT31307.1"/>
    </source>
</evidence>
<keyword evidence="2" id="KW-1185">Reference proteome</keyword>
<evidence type="ECO:0000313" key="2">
    <source>
        <dbReference type="Proteomes" id="UP000076798"/>
    </source>
</evidence>
<protein>
    <submittedName>
        <fullName evidence="1">Uncharacterized protein</fullName>
    </submittedName>
</protein>
<reference evidence="1 2" key="1">
    <citation type="journal article" date="2016" name="Mol. Biol. Evol.">
        <title>Comparative Genomics of Early-Diverging Mushroom-Forming Fungi Provides Insights into the Origins of Lignocellulose Decay Capabilities.</title>
        <authorList>
            <person name="Nagy L.G."/>
            <person name="Riley R."/>
            <person name="Tritt A."/>
            <person name="Adam C."/>
            <person name="Daum C."/>
            <person name="Floudas D."/>
            <person name="Sun H."/>
            <person name="Yadav J.S."/>
            <person name="Pangilinan J."/>
            <person name="Larsson K.H."/>
            <person name="Matsuura K."/>
            <person name="Barry K."/>
            <person name="Labutti K."/>
            <person name="Kuo R."/>
            <person name="Ohm R.A."/>
            <person name="Bhattacharya S.S."/>
            <person name="Shirouzu T."/>
            <person name="Yoshinaga Y."/>
            <person name="Martin F.M."/>
            <person name="Grigoriev I.V."/>
            <person name="Hibbett D.S."/>
        </authorList>
    </citation>
    <scope>NUCLEOTIDE SEQUENCE [LARGE SCALE GENOMIC DNA]</scope>
    <source>
        <strain evidence="1 2">HHB10207 ss-3</strain>
    </source>
</reference>
<dbReference type="AlphaFoldDB" id="A0A165WLQ5"/>
<feature type="non-terminal residue" evidence="1">
    <location>
        <position position="1"/>
    </location>
</feature>
<name>A0A165WLQ5_9AGAM</name>
<dbReference type="EMBL" id="KV428662">
    <property type="protein sequence ID" value="KZT31307.1"/>
    <property type="molecule type" value="Genomic_DNA"/>
</dbReference>
<proteinExistence type="predicted"/>
<sequence length="286" mass="30596">ISTDVQSRLPTSIHSVNTTKSPKFTVYATCKVDVAFESPFSKYGWSRVGPLGSTGRWSQDVMNVAFSLTFTYSDSKVSSLPGRIFRCPALSDKEVPSICDSVERIIYARSPRSAGATRRPSLIVGSDTSFGRSDGSWYADYTFSSCFTADFKVSAAPLPLPAPPAQVIAPAPAIPAGTVDAIVAGIAKLVEALHGRVPPVAANNPVVMPAQVPAPLPLLLRHNNVDAPLDPETRKLLLTLVFGQGLSLDECARVLGQCSKCNRIMSARVLRVHRAVCGIIDLTLDD</sequence>
<dbReference type="Proteomes" id="UP000076798">
    <property type="component" value="Unassembled WGS sequence"/>
</dbReference>
<organism evidence="1 2">
    <name type="scientific">Sistotremastrum suecicum HHB10207 ss-3</name>
    <dbReference type="NCBI Taxonomy" id="1314776"/>
    <lineage>
        <taxon>Eukaryota</taxon>
        <taxon>Fungi</taxon>
        <taxon>Dikarya</taxon>
        <taxon>Basidiomycota</taxon>
        <taxon>Agaricomycotina</taxon>
        <taxon>Agaricomycetes</taxon>
        <taxon>Sistotremastrales</taxon>
        <taxon>Sistotremastraceae</taxon>
        <taxon>Sistotremastrum</taxon>
    </lineage>
</organism>